<reference evidence="1 2" key="1">
    <citation type="submission" date="2018-02" db="EMBL/GenBank/DDBJ databases">
        <authorList>
            <person name="Holder M.E."/>
            <person name="Ajami N.J."/>
            <person name="Petrosino J.F."/>
        </authorList>
    </citation>
    <scope>NUCLEOTIDE SEQUENCE [LARGE SCALE GENOMIC DNA]</scope>
    <source>
        <strain evidence="1 2">ATCC 33285</strain>
    </source>
</reference>
<organism evidence="1 2">
    <name type="scientific">Bacteroides zoogleoformans</name>
    <dbReference type="NCBI Taxonomy" id="28119"/>
    <lineage>
        <taxon>Bacteria</taxon>
        <taxon>Pseudomonadati</taxon>
        <taxon>Bacteroidota</taxon>
        <taxon>Bacteroidia</taxon>
        <taxon>Bacteroidales</taxon>
        <taxon>Bacteroidaceae</taxon>
        <taxon>Bacteroides</taxon>
    </lineage>
</organism>
<sequence>MIEKCLMNYELREALVENRFPFVVFPLCLRGNPESRWVNVSLFAMQRDLFIQAYAGVSPQPGKSKLAF</sequence>
<proteinExistence type="predicted"/>
<keyword evidence="2" id="KW-1185">Reference proteome</keyword>
<accession>A0ABM6TA29</accession>
<evidence type="ECO:0000313" key="1">
    <source>
        <dbReference type="EMBL" id="AVM53635.1"/>
    </source>
</evidence>
<name>A0ABM6TA29_9BACE</name>
<evidence type="ECO:0000313" key="2">
    <source>
        <dbReference type="Proteomes" id="UP000238304"/>
    </source>
</evidence>
<protein>
    <submittedName>
        <fullName evidence="1">Uncharacterized protein</fullName>
    </submittedName>
</protein>
<gene>
    <name evidence="1" type="ORF">C4H11_12550</name>
</gene>
<dbReference type="EMBL" id="CP027231">
    <property type="protein sequence ID" value="AVM53635.1"/>
    <property type="molecule type" value="Genomic_DNA"/>
</dbReference>
<dbReference type="Proteomes" id="UP000238304">
    <property type="component" value="Chromosome"/>
</dbReference>